<dbReference type="EMBL" id="FNPI01000021">
    <property type="protein sequence ID" value="SDZ61716.1"/>
    <property type="molecule type" value="Genomic_DNA"/>
</dbReference>
<dbReference type="GO" id="GO:0015833">
    <property type="term" value="P:peptide transport"/>
    <property type="evidence" value="ECO:0007669"/>
    <property type="project" value="UniProtKB-KW"/>
</dbReference>
<evidence type="ECO:0000313" key="13">
    <source>
        <dbReference type="Proteomes" id="UP000198935"/>
    </source>
</evidence>
<evidence type="ECO:0000256" key="4">
    <source>
        <dbReference type="ARBA" id="ARBA00022692"/>
    </source>
</evidence>
<sequence length="338" mass="37418">MGRKPNETPEIPDDMFTPASPGIVTKAETSAAPLTFWQEAWRRLRKNKGALAGLITIVFLIVVSLIGPLFNEYSYSQQDLVRSNLPPKIAGLEWLGFDGTRSSGENTYEERGITANAWFGTDEFGRDLWTRLWKATQVSLFIGVVAAFLDLLIGVVYGGISAFYGGRLDNVMQRIIEVLVGIPNLIVIILFILIFEPGILSIILAMIITGWVGMARVVRGQILQLKGQEFILAARTLGTSNGKLIWKHLFPNVMGPIIITVMFTIPSAIFFEAFLSFIGLGLQPPLASLGVLIEDGYQSMRFFSYKLIFPAIVISALMISFNLLADGLRDALDPKMRR</sequence>
<evidence type="ECO:0000256" key="8">
    <source>
        <dbReference type="ARBA" id="ARBA00023136"/>
    </source>
</evidence>
<dbReference type="CDD" id="cd06261">
    <property type="entry name" value="TM_PBP2"/>
    <property type="match status" value="1"/>
</dbReference>
<dbReference type="GO" id="GO:0055085">
    <property type="term" value="P:transmembrane transport"/>
    <property type="evidence" value="ECO:0007669"/>
    <property type="project" value="InterPro"/>
</dbReference>
<dbReference type="Gene3D" id="1.10.3720.10">
    <property type="entry name" value="MetI-like"/>
    <property type="match status" value="1"/>
</dbReference>
<organism evidence="12 13">
    <name type="scientific">Evansella caseinilytica</name>
    <dbReference type="NCBI Taxonomy" id="1503961"/>
    <lineage>
        <taxon>Bacteria</taxon>
        <taxon>Bacillati</taxon>
        <taxon>Bacillota</taxon>
        <taxon>Bacilli</taxon>
        <taxon>Bacillales</taxon>
        <taxon>Bacillaceae</taxon>
        <taxon>Evansella</taxon>
    </lineage>
</organism>
<evidence type="ECO:0000256" key="10">
    <source>
        <dbReference type="RuleBase" id="RU363032"/>
    </source>
</evidence>
<comment type="similarity">
    <text evidence="9">Belongs to the binding-protein-dependent transport system permease family. OppBC subfamily.</text>
</comment>
<evidence type="ECO:0000256" key="5">
    <source>
        <dbReference type="ARBA" id="ARBA00022856"/>
    </source>
</evidence>
<feature type="transmembrane region" description="Helical" evidence="10">
    <location>
        <begin position="257"/>
        <end position="282"/>
    </location>
</feature>
<evidence type="ECO:0000256" key="1">
    <source>
        <dbReference type="ARBA" id="ARBA00004651"/>
    </source>
</evidence>
<dbReference type="InterPro" id="IPR035906">
    <property type="entry name" value="MetI-like_sf"/>
</dbReference>
<proteinExistence type="inferred from homology"/>
<dbReference type="Pfam" id="PF00528">
    <property type="entry name" value="BPD_transp_1"/>
    <property type="match status" value="1"/>
</dbReference>
<keyword evidence="3" id="KW-1003">Cell membrane</keyword>
<dbReference type="PANTHER" id="PTHR43386">
    <property type="entry name" value="OLIGOPEPTIDE TRANSPORT SYSTEM PERMEASE PROTEIN APPC"/>
    <property type="match status" value="1"/>
</dbReference>
<keyword evidence="7 10" id="KW-1133">Transmembrane helix</keyword>
<feature type="transmembrane region" description="Helical" evidence="10">
    <location>
        <begin position="138"/>
        <end position="163"/>
    </location>
</feature>
<comment type="subcellular location">
    <subcellularLocation>
        <location evidence="1 10">Cell membrane</location>
        <topology evidence="1 10">Multi-pass membrane protein</topology>
    </subcellularLocation>
</comment>
<protein>
    <submittedName>
        <fullName evidence="12">Oligopeptide transport system permease protein</fullName>
    </submittedName>
</protein>
<keyword evidence="13" id="KW-1185">Reference proteome</keyword>
<evidence type="ECO:0000256" key="3">
    <source>
        <dbReference type="ARBA" id="ARBA00022475"/>
    </source>
</evidence>
<keyword evidence="6" id="KW-0653">Protein transport</keyword>
<feature type="transmembrane region" description="Helical" evidence="10">
    <location>
        <begin position="50"/>
        <end position="70"/>
    </location>
</feature>
<evidence type="ECO:0000313" key="12">
    <source>
        <dbReference type="EMBL" id="SDZ61716.1"/>
    </source>
</evidence>
<dbReference type="PANTHER" id="PTHR43386:SF24">
    <property type="entry name" value="OLIGOPEPTIDE TRANSPORT SYSTEM PERMEASE PROTEIN AMID"/>
    <property type="match status" value="1"/>
</dbReference>
<feature type="transmembrane region" description="Helical" evidence="10">
    <location>
        <begin position="302"/>
        <end position="328"/>
    </location>
</feature>
<evidence type="ECO:0000259" key="11">
    <source>
        <dbReference type="PROSITE" id="PS50928"/>
    </source>
</evidence>
<keyword evidence="5" id="KW-0571">Peptide transport</keyword>
<accession>A0A1H3UHC4</accession>
<gene>
    <name evidence="12" type="ORF">SAMN05421736_12161</name>
</gene>
<dbReference type="Pfam" id="PF12911">
    <property type="entry name" value="OppC_N"/>
    <property type="match status" value="1"/>
</dbReference>
<dbReference type="Proteomes" id="UP000198935">
    <property type="component" value="Unassembled WGS sequence"/>
</dbReference>
<dbReference type="PROSITE" id="PS50928">
    <property type="entry name" value="ABC_TM1"/>
    <property type="match status" value="1"/>
</dbReference>
<evidence type="ECO:0000256" key="2">
    <source>
        <dbReference type="ARBA" id="ARBA00022448"/>
    </source>
</evidence>
<evidence type="ECO:0000256" key="9">
    <source>
        <dbReference type="ARBA" id="ARBA00024202"/>
    </source>
</evidence>
<feature type="transmembrane region" description="Helical" evidence="10">
    <location>
        <begin position="175"/>
        <end position="193"/>
    </location>
</feature>
<dbReference type="STRING" id="1503961.SAMN05421736_12161"/>
<dbReference type="InterPro" id="IPR000515">
    <property type="entry name" value="MetI-like"/>
</dbReference>
<evidence type="ECO:0000256" key="7">
    <source>
        <dbReference type="ARBA" id="ARBA00022989"/>
    </source>
</evidence>
<dbReference type="InterPro" id="IPR025966">
    <property type="entry name" value="OppC_N"/>
</dbReference>
<keyword evidence="8 10" id="KW-0472">Membrane</keyword>
<dbReference type="GO" id="GO:0005886">
    <property type="term" value="C:plasma membrane"/>
    <property type="evidence" value="ECO:0007669"/>
    <property type="project" value="UniProtKB-SubCell"/>
</dbReference>
<dbReference type="NCBIfam" id="NF045475">
    <property type="entry name" value="Opp3C"/>
    <property type="match status" value="1"/>
</dbReference>
<dbReference type="InterPro" id="IPR050366">
    <property type="entry name" value="BP-dependent_transpt_permease"/>
</dbReference>
<reference evidence="13" key="1">
    <citation type="submission" date="2016-10" db="EMBL/GenBank/DDBJ databases">
        <authorList>
            <person name="Varghese N."/>
            <person name="Submissions S."/>
        </authorList>
    </citation>
    <scope>NUCLEOTIDE SEQUENCE [LARGE SCALE GENOMIC DNA]</scope>
    <source>
        <strain evidence="13">SP</strain>
    </source>
</reference>
<dbReference type="SUPFAM" id="SSF161098">
    <property type="entry name" value="MetI-like"/>
    <property type="match status" value="1"/>
</dbReference>
<feature type="domain" description="ABC transmembrane type-1" evidence="11">
    <location>
        <begin position="136"/>
        <end position="325"/>
    </location>
</feature>
<dbReference type="OrthoDB" id="9797472at2"/>
<keyword evidence="2 10" id="KW-0813">Transport</keyword>
<keyword evidence="4 10" id="KW-0812">Transmembrane</keyword>
<dbReference type="AlphaFoldDB" id="A0A1H3UHC4"/>
<evidence type="ECO:0000256" key="6">
    <source>
        <dbReference type="ARBA" id="ARBA00022927"/>
    </source>
</evidence>
<name>A0A1H3UHC4_9BACI</name>
<dbReference type="GO" id="GO:0015031">
    <property type="term" value="P:protein transport"/>
    <property type="evidence" value="ECO:0007669"/>
    <property type="project" value="UniProtKB-KW"/>
</dbReference>
<feature type="transmembrane region" description="Helical" evidence="10">
    <location>
        <begin position="199"/>
        <end position="218"/>
    </location>
</feature>